<feature type="short sequence motif" description="GXSXG" evidence="6">
    <location>
        <begin position="349"/>
        <end position="353"/>
    </location>
</feature>
<dbReference type="InterPro" id="IPR018488">
    <property type="entry name" value="cNMP-bd_CS"/>
</dbReference>
<dbReference type="CDD" id="cd00038">
    <property type="entry name" value="CAP_ED"/>
    <property type="match status" value="1"/>
</dbReference>
<evidence type="ECO:0000256" key="6">
    <source>
        <dbReference type="PROSITE-ProRule" id="PRU01161"/>
    </source>
</evidence>
<dbReference type="SUPFAM" id="SSF52151">
    <property type="entry name" value="FabD/lysophospholipase-like"/>
    <property type="match status" value="1"/>
</dbReference>
<dbReference type="RefSeq" id="WP_323438354.1">
    <property type="nucleotide sequence ID" value="NZ_JAYFUH010000082.1"/>
</dbReference>
<feature type="short sequence motif" description="GXGXXG" evidence="6">
    <location>
        <begin position="322"/>
        <end position="327"/>
    </location>
</feature>
<organism evidence="9 10">
    <name type="scientific">Stenotrophomonas capsici</name>
    <dbReference type="NCBI Taxonomy" id="3110230"/>
    <lineage>
        <taxon>Bacteria</taxon>
        <taxon>Pseudomonadati</taxon>
        <taxon>Pseudomonadota</taxon>
        <taxon>Gammaproteobacteria</taxon>
        <taxon>Lysobacterales</taxon>
        <taxon>Lysobacteraceae</taxon>
        <taxon>Stenotrophomonas</taxon>
    </lineage>
</organism>
<dbReference type="Gene3D" id="3.40.1090.10">
    <property type="entry name" value="Cytosolic phospholipase A2 catalytic domain"/>
    <property type="match status" value="2"/>
</dbReference>
<accession>A0ABU5V396</accession>
<evidence type="ECO:0000256" key="4">
    <source>
        <dbReference type="ARBA" id="ARBA00022963"/>
    </source>
</evidence>
<comment type="subcellular location">
    <subcellularLocation>
        <location evidence="1">Cytoplasm</location>
    </subcellularLocation>
</comment>
<dbReference type="InterPro" id="IPR018490">
    <property type="entry name" value="cNMP-bd_dom_sf"/>
</dbReference>
<dbReference type="SUPFAM" id="SSF51206">
    <property type="entry name" value="cAMP-binding domain-like"/>
    <property type="match status" value="1"/>
</dbReference>
<feature type="domain" description="PNPLA" evidence="8">
    <location>
        <begin position="318"/>
        <end position="479"/>
    </location>
</feature>
<dbReference type="Proteomes" id="UP001301653">
    <property type="component" value="Unassembled WGS sequence"/>
</dbReference>
<dbReference type="InterPro" id="IPR000595">
    <property type="entry name" value="cNMP-bd_dom"/>
</dbReference>
<feature type="active site" description="Nucleophile" evidence="6">
    <location>
        <position position="351"/>
    </location>
</feature>
<proteinExistence type="inferred from homology"/>
<dbReference type="Gene3D" id="2.60.120.10">
    <property type="entry name" value="Jelly Rolls"/>
    <property type="match status" value="1"/>
</dbReference>
<keyword evidence="4 6" id="KW-0442">Lipid degradation</keyword>
<dbReference type="EC" id="3.1.1.-" evidence="9"/>
<evidence type="ECO:0000313" key="10">
    <source>
        <dbReference type="Proteomes" id="UP001301653"/>
    </source>
</evidence>
<dbReference type="InterPro" id="IPR002641">
    <property type="entry name" value="PNPLA_dom"/>
</dbReference>
<evidence type="ECO:0000259" key="8">
    <source>
        <dbReference type="PROSITE" id="PS51635"/>
    </source>
</evidence>
<name>A0ABU5V396_9GAMM</name>
<gene>
    <name evidence="9" type="ORF">VA603_07095</name>
</gene>
<dbReference type="PROSITE" id="PS51635">
    <property type="entry name" value="PNPLA"/>
    <property type="match status" value="1"/>
</dbReference>
<dbReference type="InterPro" id="IPR016035">
    <property type="entry name" value="Acyl_Trfase/lysoPLipase"/>
</dbReference>
<feature type="active site" description="Proton acceptor" evidence="6">
    <location>
        <position position="466"/>
    </location>
</feature>
<keyword evidence="5 6" id="KW-0443">Lipid metabolism</keyword>
<evidence type="ECO:0000256" key="2">
    <source>
        <dbReference type="ARBA" id="ARBA00006636"/>
    </source>
</evidence>
<feature type="domain" description="Cyclic nucleotide-binding" evidence="7">
    <location>
        <begin position="13"/>
        <end position="129"/>
    </location>
</feature>
<dbReference type="PROSITE" id="PS00888">
    <property type="entry name" value="CNMP_BINDING_1"/>
    <property type="match status" value="1"/>
</dbReference>
<dbReference type="InterPro" id="IPR014710">
    <property type="entry name" value="RmlC-like_jellyroll"/>
</dbReference>
<keyword evidence="10" id="KW-1185">Reference proteome</keyword>
<evidence type="ECO:0000256" key="5">
    <source>
        <dbReference type="ARBA" id="ARBA00023098"/>
    </source>
</evidence>
<reference evidence="9 10" key="1">
    <citation type="submission" date="2023-12" db="EMBL/GenBank/DDBJ databases">
        <title>Stenotrophomonas guangdongensis sp. nov., isolated from wilted pepper plants (Capsicum annuum).</title>
        <authorList>
            <person name="Qiu M."/>
            <person name="Li Y."/>
            <person name="Liu Q."/>
            <person name="Zhang X."/>
            <person name="Huang Y."/>
            <person name="Guo R."/>
            <person name="Hu M."/>
            <person name="Zhou J."/>
            <person name="Zhou X."/>
        </authorList>
    </citation>
    <scope>NUCLEOTIDE SEQUENCE [LARGE SCALE GENOMIC DNA]</scope>
    <source>
        <strain evidence="9 10">MH1</strain>
    </source>
</reference>
<dbReference type="GO" id="GO:0016787">
    <property type="term" value="F:hydrolase activity"/>
    <property type="evidence" value="ECO:0007669"/>
    <property type="project" value="UniProtKB-KW"/>
</dbReference>
<dbReference type="EMBL" id="JAYFUH010000082">
    <property type="protein sequence ID" value="MEA5667298.1"/>
    <property type="molecule type" value="Genomic_DNA"/>
</dbReference>
<evidence type="ECO:0000313" key="9">
    <source>
        <dbReference type="EMBL" id="MEA5667298.1"/>
    </source>
</evidence>
<feature type="short sequence motif" description="DGA/G" evidence="6">
    <location>
        <begin position="466"/>
        <end position="468"/>
    </location>
</feature>
<keyword evidence="3 6" id="KW-0378">Hydrolase</keyword>
<protein>
    <submittedName>
        <fullName evidence="9">Cyclic nucleotide-binding and patatin-like phospholipase domain-containing protein</fullName>
        <ecNumber evidence="9">3.1.1.-</ecNumber>
    </submittedName>
</protein>
<dbReference type="SMART" id="SM00100">
    <property type="entry name" value="cNMP"/>
    <property type="match status" value="1"/>
</dbReference>
<dbReference type="Pfam" id="PF00027">
    <property type="entry name" value="cNMP_binding"/>
    <property type="match status" value="1"/>
</dbReference>
<evidence type="ECO:0000256" key="3">
    <source>
        <dbReference type="ARBA" id="ARBA00022801"/>
    </source>
</evidence>
<evidence type="ECO:0000256" key="1">
    <source>
        <dbReference type="ARBA" id="ARBA00004496"/>
    </source>
</evidence>
<dbReference type="PANTHER" id="PTHR14226:SF29">
    <property type="entry name" value="NEUROPATHY TARGET ESTERASE SWS"/>
    <property type="match status" value="1"/>
</dbReference>
<dbReference type="PANTHER" id="PTHR14226">
    <property type="entry name" value="NEUROPATHY TARGET ESTERASE/SWISS CHEESE D.MELANOGASTER"/>
    <property type="match status" value="1"/>
</dbReference>
<comment type="similarity">
    <text evidence="2">Belongs to the NTE family.</text>
</comment>
<dbReference type="Pfam" id="PF01734">
    <property type="entry name" value="Patatin"/>
    <property type="match status" value="1"/>
</dbReference>
<dbReference type="InterPro" id="IPR050301">
    <property type="entry name" value="NTE"/>
</dbReference>
<dbReference type="PROSITE" id="PS50042">
    <property type="entry name" value="CNMP_BINDING_3"/>
    <property type="match status" value="1"/>
</dbReference>
<sequence length="610" mass="65665">MSADASSVPRSELLAGLSEAQRDSILAQMRRLALRKGDHLVRQGDTADHVYYVVRGRFEVLLDGRHLVAEIGAGEPVGEIAFFGGLTRTADVVASRDSEVLELSRESFDRLSAAQPDFTQSILRTLGRRLAATTSAAATLAPRTADAIGLCPAGGAPVPEALVAQLLQALRDNVPRVTVLRAHDLPAGLETADEQHLSRWLGLQESDGGKLLLVAGDGHAGWDRVALRHCDQLLLCGRLDEARQGTVPLGTLEAYALPLFRPRQVGLLLWREHASEPIAGTAHWLQQRPLHLHHHVALDSPAHLGRVARLLSGHALGAVLGGGGALGAGHIGTLRALSEAGVELDIIGGTSIGSVVARAYAAGDDAARMMADYDQFFLQRKALGRFTLPWYSLLDHRHLDACMHDQLGDSRLEDLPINCFAVGANLSTNELEVVRHGLTRDALRISTAIPVALPPWISAQGHVLVDGGVMNNVPVSVMRAIKSGPNLISMLSSDDEWRVSSAYAQVPSRLSLAWQLLTGRRKGDDFPRIGVVAARSMQITSGRMLRGAGRGNDLLLKPPTVPGMGLLNFKLGRAQEQAGYEYTRRLLDRIDGLAGLRAWQRGETVPALEE</sequence>
<evidence type="ECO:0000259" key="7">
    <source>
        <dbReference type="PROSITE" id="PS50042"/>
    </source>
</evidence>
<comment type="caution">
    <text evidence="9">The sequence shown here is derived from an EMBL/GenBank/DDBJ whole genome shotgun (WGS) entry which is preliminary data.</text>
</comment>